<evidence type="ECO:0000256" key="2">
    <source>
        <dbReference type="ARBA" id="ARBA00022723"/>
    </source>
</evidence>
<dbReference type="Pfam" id="PF04587">
    <property type="entry name" value="ADP_PFK_GK"/>
    <property type="match status" value="2"/>
</dbReference>
<evidence type="ECO:0000256" key="4">
    <source>
        <dbReference type="ARBA" id="ARBA00022842"/>
    </source>
</evidence>
<organism evidence="7 8">
    <name type="scientific">Diploscapter pachys</name>
    <dbReference type="NCBI Taxonomy" id="2018661"/>
    <lineage>
        <taxon>Eukaryota</taxon>
        <taxon>Metazoa</taxon>
        <taxon>Ecdysozoa</taxon>
        <taxon>Nematoda</taxon>
        <taxon>Chromadorea</taxon>
        <taxon>Rhabditida</taxon>
        <taxon>Rhabditina</taxon>
        <taxon>Rhabditomorpha</taxon>
        <taxon>Rhabditoidea</taxon>
        <taxon>Rhabditidae</taxon>
        <taxon>Diploscapter</taxon>
    </lineage>
</organism>
<keyword evidence="1" id="KW-0808">Transferase</keyword>
<dbReference type="GO" id="GO:0043843">
    <property type="term" value="F:ADP-specific glucokinase activity"/>
    <property type="evidence" value="ECO:0007669"/>
    <property type="project" value="TreeGrafter"/>
</dbReference>
<dbReference type="InterPro" id="IPR016035">
    <property type="entry name" value="Acyl_Trfase/lysoPLipase"/>
</dbReference>
<gene>
    <name evidence="7" type="ORF">WR25_10267</name>
</gene>
<dbReference type="SUPFAM" id="SSF52151">
    <property type="entry name" value="FabD/lysophospholipase-like"/>
    <property type="match status" value="1"/>
</dbReference>
<dbReference type="Pfam" id="PF00698">
    <property type="entry name" value="Acyl_transf_1"/>
    <property type="match status" value="1"/>
</dbReference>
<evidence type="ECO:0000313" key="7">
    <source>
        <dbReference type="EMBL" id="PAV85002.1"/>
    </source>
</evidence>
<dbReference type="SMART" id="SM00827">
    <property type="entry name" value="PKS_AT"/>
    <property type="match status" value="1"/>
</dbReference>
<dbReference type="Gene3D" id="3.40.366.10">
    <property type="entry name" value="Malonyl-Coenzyme A Acyl Carrier Protein, domain 2"/>
    <property type="match status" value="1"/>
</dbReference>
<keyword evidence="2" id="KW-0479">Metal-binding</keyword>
<dbReference type="OrthoDB" id="5847021at2759"/>
<dbReference type="PROSITE" id="PS51255">
    <property type="entry name" value="ADPK"/>
    <property type="match status" value="1"/>
</dbReference>
<dbReference type="InterPro" id="IPR001227">
    <property type="entry name" value="Ac_transferase_dom_sf"/>
</dbReference>
<dbReference type="PANTHER" id="PTHR21208:SF0">
    <property type="entry name" value="ADP-DEPENDENT GLUCOKINASE"/>
    <property type="match status" value="1"/>
</dbReference>
<dbReference type="InterPro" id="IPR029056">
    <property type="entry name" value="Ribokinase-like"/>
</dbReference>
<dbReference type="GO" id="GO:0046872">
    <property type="term" value="F:metal ion binding"/>
    <property type="evidence" value="ECO:0007669"/>
    <property type="project" value="UniProtKB-KW"/>
</dbReference>
<dbReference type="PANTHER" id="PTHR21208">
    <property type="entry name" value="ADP-DEPENDENT GLUCOKINASE"/>
    <property type="match status" value="1"/>
</dbReference>
<proteinExistence type="predicted"/>
<dbReference type="GO" id="GO:0005783">
    <property type="term" value="C:endoplasmic reticulum"/>
    <property type="evidence" value="ECO:0007669"/>
    <property type="project" value="TreeGrafter"/>
</dbReference>
<dbReference type="InterPro" id="IPR014043">
    <property type="entry name" value="Acyl_transferase_dom"/>
</dbReference>
<keyword evidence="3" id="KW-0418">Kinase</keyword>
<dbReference type="Gene3D" id="3.30.70.250">
    <property type="entry name" value="Malonyl-CoA ACP transacylase, ACP-binding"/>
    <property type="match status" value="1"/>
</dbReference>
<keyword evidence="8" id="KW-1185">Reference proteome</keyword>
<reference evidence="7 8" key="1">
    <citation type="journal article" date="2017" name="Curr. Biol.">
        <title>Genome architecture and evolution of a unichromosomal asexual nematode.</title>
        <authorList>
            <person name="Fradin H."/>
            <person name="Zegar C."/>
            <person name="Gutwein M."/>
            <person name="Lucas J."/>
            <person name="Kovtun M."/>
            <person name="Corcoran D."/>
            <person name="Baugh L.R."/>
            <person name="Kiontke K."/>
            <person name="Gunsalus K."/>
            <person name="Fitch D.H."/>
            <person name="Piano F."/>
        </authorList>
    </citation>
    <scope>NUCLEOTIDE SEQUENCE [LARGE SCALE GENOMIC DNA]</scope>
    <source>
        <strain evidence="7">PF1309</strain>
    </source>
</reference>
<evidence type="ECO:0000259" key="6">
    <source>
        <dbReference type="SMART" id="SM00827"/>
    </source>
</evidence>
<dbReference type="AlphaFoldDB" id="A0A2A2LFL7"/>
<comment type="caution">
    <text evidence="7">The sequence shown here is derived from an EMBL/GenBank/DDBJ whole genome shotgun (WGS) entry which is preliminary data.</text>
</comment>
<evidence type="ECO:0000313" key="8">
    <source>
        <dbReference type="Proteomes" id="UP000218231"/>
    </source>
</evidence>
<dbReference type="SUPFAM" id="SSF53613">
    <property type="entry name" value="Ribokinase-like"/>
    <property type="match status" value="1"/>
</dbReference>
<dbReference type="STRING" id="2018661.A0A2A2LFL7"/>
<dbReference type="GO" id="GO:0006006">
    <property type="term" value="P:glucose metabolic process"/>
    <property type="evidence" value="ECO:0007669"/>
    <property type="project" value="TreeGrafter"/>
</dbReference>
<evidence type="ECO:0000256" key="1">
    <source>
        <dbReference type="ARBA" id="ARBA00022679"/>
    </source>
</evidence>
<dbReference type="InterPro" id="IPR007666">
    <property type="entry name" value="ADP_PFK/GK"/>
</dbReference>
<dbReference type="GO" id="GO:0006096">
    <property type="term" value="P:glycolytic process"/>
    <property type="evidence" value="ECO:0007669"/>
    <property type="project" value="UniProtKB-KW"/>
</dbReference>
<dbReference type="Proteomes" id="UP000218231">
    <property type="component" value="Unassembled WGS sequence"/>
</dbReference>
<keyword evidence="5" id="KW-0324">Glycolysis</keyword>
<keyword evidence="4" id="KW-0460">Magnesium</keyword>
<dbReference type="EMBL" id="LIAE01006808">
    <property type="protein sequence ID" value="PAV85002.1"/>
    <property type="molecule type" value="Genomic_DNA"/>
</dbReference>
<dbReference type="Gene3D" id="3.40.1190.20">
    <property type="match status" value="1"/>
</dbReference>
<protein>
    <recommendedName>
        <fullName evidence="6">Malonyl-CoA:ACP transacylase (MAT) domain-containing protein</fullName>
    </recommendedName>
</protein>
<evidence type="ECO:0000256" key="5">
    <source>
        <dbReference type="ARBA" id="ARBA00023152"/>
    </source>
</evidence>
<accession>A0A2A2LFL7</accession>
<feature type="domain" description="Malonyl-CoA:ACP transacylase (MAT)" evidence="6">
    <location>
        <begin position="576"/>
        <end position="886"/>
    </location>
</feature>
<name>A0A2A2LFL7_9BILA</name>
<sequence>MPYFYSYYNDQHRLNSYSVEQAMSLAWERAIVRPSTMFKKVVVGFNCNVDLIVPGVHLVDLLNTTVAKDQDHENIQSLEDLHETFAHFFKRGAAAERHLILRHFKIQEKSNENYERMNFLYMADEEQFRIVVKQAENFPRAHHHIGGNAALMADRIATMFPSTDVHLVGPIGPRAQALLHPSVKRTNSTRIDELHIIMEYRQGEILGDWVAPSSSRFITSHDHYSGSTIVMEMFFKATSQFKPELVIITGIHLLEFQKKEIRLEKLRMIKRNLMQMNPKIPIHLQLGSLGDAQYLLEIINKVLPYVDSLGLNEQELSFLSHVTNGPHMEAYPVQAGTVHVHKVVEMLHWILRTFGKPSGQNSDPQKQGYRLQRIHFHCLTYHIMVSIGTDWTNSAAGLAAGARIAGRMSCNLNQQANIETDLLEIRMAPTITLDRTLNKVYHFDPHNPMASWMREDMLFIFTPVLVCRFPTKTMYRSALETFSGRIPVSAARRLIRKFRNENQSLLDEACTFQDVAGVLANPVTKLPYPEKEVKHHLEKTSRELLTETRKQKFMNKRKSNEILFDHIPIEEQIILLFPGQGAQFVGMGKALMDCQQSKEIFERASEILGYDIYRVCVEGPSSKLEQTLYCQPAIFVSSVAAFEKLRKYEKEVVPEDFDDKVTHVAGFSVGEYTAMYAAGMISFEDAVKIVDVRAKAMQKCNDLTRAGMLTVTVNAKSRLEDALHDAINAVRSTNEIGIAQVANYLYCGVRVIGGSELCLQYLEENQKLYDITVMKRLPVSGAFHTTLMASATEELKQALIGVKINPPKCNIYSNYTGALFPAKNMEIRKAIIEQISNPVKWEQIQQILFRKHQDYKFPRFIEVGPGKQLGAMLFKTSKKAYKTYEHFSC</sequence>
<evidence type="ECO:0000256" key="3">
    <source>
        <dbReference type="ARBA" id="ARBA00022777"/>
    </source>
</evidence>